<dbReference type="GO" id="GO:0055085">
    <property type="term" value="P:transmembrane transport"/>
    <property type="evidence" value="ECO:0007669"/>
    <property type="project" value="InterPro"/>
</dbReference>
<dbReference type="EMBL" id="MLJW01000426">
    <property type="protein sequence ID" value="OIQ87358.1"/>
    <property type="molecule type" value="Genomic_DNA"/>
</dbReference>
<dbReference type="FunFam" id="1.10.3720.10:FF:000003">
    <property type="entry name" value="Aliphatic sulfonate ABC transporter permease"/>
    <property type="match status" value="1"/>
</dbReference>
<keyword evidence="4 7" id="KW-0812">Transmembrane</keyword>
<dbReference type="AlphaFoldDB" id="A0A1J5QUK4"/>
<evidence type="ECO:0000256" key="7">
    <source>
        <dbReference type="SAM" id="Phobius"/>
    </source>
</evidence>
<organism evidence="9">
    <name type="scientific">mine drainage metagenome</name>
    <dbReference type="NCBI Taxonomy" id="410659"/>
    <lineage>
        <taxon>unclassified sequences</taxon>
        <taxon>metagenomes</taxon>
        <taxon>ecological metagenomes</taxon>
    </lineage>
</organism>
<dbReference type="PANTHER" id="PTHR30151">
    <property type="entry name" value="ALKANE SULFONATE ABC TRANSPORTER-RELATED, MEMBRANE SUBUNIT"/>
    <property type="match status" value="1"/>
</dbReference>
<reference evidence="9" key="1">
    <citation type="submission" date="2016-10" db="EMBL/GenBank/DDBJ databases">
        <title>Sequence of Gallionella enrichment culture.</title>
        <authorList>
            <person name="Poehlein A."/>
            <person name="Muehling M."/>
            <person name="Daniel R."/>
        </authorList>
    </citation>
    <scope>NUCLEOTIDE SEQUENCE</scope>
</reference>
<feature type="transmembrane region" description="Helical" evidence="7">
    <location>
        <begin position="140"/>
        <end position="158"/>
    </location>
</feature>
<protein>
    <submittedName>
        <fullName evidence="9">Putative aliphatic sulfonates transport permease protein SsuC</fullName>
    </submittedName>
</protein>
<dbReference type="Pfam" id="PF00528">
    <property type="entry name" value="BPD_transp_1"/>
    <property type="match status" value="1"/>
</dbReference>
<comment type="subcellular location">
    <subcellularLocation>
        <location evidence="1">Cell membrane</location>
        <topology evidence="1">Multi-pass membrane protein</topology>
    </subcellularLocation>
</comment>
<evidence type="ECO:0000256" key="1">
    <source>
        <dbReference type="ARBA" id="ARBA00004651"/>
    </source>
</evidence>
<dbReference type="InterPro" id="IPR000515">
    <property type="entry name" value="MetI-like"/>
</dbReference>
<dbReference type="CDD" id="cd06261">
    <property type="entry name" value="TM_PBP2"/>
    <property type="match status" value="1"/>
</dbReference>
<evidence type="ECO:0000256" key="5">
    <source>
        <dbReference type="ARBA" id="ARBA00022989"/>
    </source>
</evidence>
<evidence type="ECO:0000256" key="4">
    <source>
        <dbReference type="ARBA" id="ARBA00022692"/>
    </source>
</evidence>
<feature type="transmembrane region" description="Helical" evidence="7">
    <location>
        <begin position="84"/>
        <end position="103"/>
    </location>
</feature>
<keyword evidence="6 7" id="KW-0472">Membrane</keyword>
<evidence type="ECO:0000256" key="3">
    <source>
        <dbReference type="ARBA" id="ARBA00022475"/>
    </source>
</evidence>
<evidence type="ECO:0000256" key="6">
    <source>
        <dbReference type="ARBA" id="ARBA00023136"/>
    </source>
</evidence>
<feature type="domain" description="ABC transmembrane type-1" evidence="8">
    <location>
        <begin position="77"/>
        <end position="253"/>
    </location>
</feature>
<proteinExistence type="predicted"/>
<keyword evidence="2" id="KW-0813">Transport</keyword>
<sequence length="269" mass="30013">MNNRAPVARKNQPVWLKLVRKLKNLGLIAVLLLLWQYVSTSVLDSTTSILLPPPTKILIAAWELISSGELLRHARDSLEREMMAFLWATVSIPIGIAMGRWKWVDEQVDPLMEMLRPVPPLAWIPLSILWFGIGDTQNEFIIFLAIFFPILLNTVTGVKSIEVNLIRAARCLGASEWSILWRIVVKAALPQIVTGIRIGLGVGWMALVAAELVGANSGLGFLINDARTVLRTDYIIVGMVTIGLIGLLIDQVIRELGRRLLPWSRVMAR</sequence>
<dbReference type="Gene3D" id="1.10.3720.10">
    <property type="entry name" value="MetI-like"/>
    <property type="match status" value="1"/>
</dbReference>
<dbReference type="InterPro" id="IPR035906">
    <property type="entry name" value="MetI-like_sf"/>
</dbReference>
<dbReference type="GO" id="GO:0005886">
    <property type="term" value="C:plasma membrane"/>
    <property type="evidence" value="ECO:0007669"/>
    <property type="project" value="UniProtKB-SubCell"/>
</dbReference>
<dbReference type="PANTHER" id="PTHR30151:SF0">
    <property type="entry name" value="ABC TRANSPORTER PERMEASE PROTEIN MJ0413-RELATED"/>
    <property type="match status" value="1"/>
</dbReference>
<comment type="caution">
    <text evidence="9">The sequence shown here is derived from an EMBL/GenBank/DDBJ whole genome shotgun (WGS) entry which is preliminary data.</text>
</comment>
<name>A0A1J5QUK4_9ZZZZ</name>
<feature type="transmembrane region" description="Helical" evidence="7">
    <location>
        <begin position="204"/>
        <end position="222"/>
    </location>
</feature>
<evidence type="ECO:0000259" key="8">
    <source>
        <dbReference type="PROSITE" id="PS50928"/>
    </source>
</evidence>
<dbReference type="SUPFAM" id="SSF161098">
    <property type="entry name" value="MetI-like"/>
    <property type="match status" value="1"/>
</dbReference>
<evidence type="ECO:0000313" key="9">
    <source>
        <dbReference type="EMBL" id="OIQ87358.1"/>
    </source>
</evidence>
<dbReference type="PROSITE" id="PS50928">
    <property type="entry name" value="ABC_TM1"/>
    <property type="match status" value="1"/>
</dbReference>
<evidence type="ECO:0000256" key="2">
    <source>
        <dbReference type="ARBA" id="ARBA00022448"/>
    </source>
</evidence>
<feature type="transmembrane region" description="Helical" evidence="7">
    <location>
        <begin position="234"/>
        <end position="253"/>
    </location>
</feature>
<keyword evidence="3" id="KW-1003">Cell membrane</keyword>
<keyword evidence="5 7" id="KW-1133">Transmembrane helix</keyword>
<feature type="transmembrane region" description="Helical" evidence="7">
    <location>
        <begin position="115"/>
        <end position="134"/>
    </location>
</feature>
<gene>
    <name evidence="9" type="primary">ssuC_15</name>
    <name evidence="9" type="ORF">GALL_307770</name>
</gene>
<accession>A0A1J5QUK4</accession>